<dbReference type="SUPFAM" id="SSF52172">
    <property type="entry name" value="CheY-like"/>
    <property type="match status" value="1"/>
</dbReference>
<evidence type="ECO:0000256" key="5">
    <source>
        <dbReference type="PROSITE-ProRule" id="PRU00110"/>
    </source>
</evidence>
<dbReference type="InterPro" id="IPR004358">
    <property type="entry name" value="Sig_transdc_His_kin-like_C"/>
</dbReference>
<reference evidence="10 11" key="1">
    <citation type="submission" date="2019-03" db="EMBL/GenBank/DDBJ databases">
        <title>Ramlibacter rhizophilus CCTCC AB2015357, whole genome shotgun sequence.</title>
        <authorList>
            <person name="Zhang X."/>
            <person name="Feng G."/>
            <person name="Zhu H."/>
        </authorList>
    </citation>
    <scope>NUCLEOTIDE SEQUENCE [LARGE SCALE GENOMIC DNA]</scope>
    <source>
        <strain evidence="10 11">CCTCC AB2015357</strain>
    </source>
</reference>
<dbReference type="CDD" id="cd16922">
    <property type="entry name" value="HATPase_EvgS-ArcB-TorS-like"/>
    <property type="match status" value="1"/>
</dbReference>
<dbReference type="Pfam" id="PF12860">
    <property type="entry name" value="PAS_7"/>
    <property type="match status" value="1"/>
</dbReference>
<sequence length="796" mass="85291">MNRPAPDLSVRTDSPAWPPFTDTLPYGLGLFDDAQRLVRCNPRFQSLLRLSDGDLQRPLDFPALVELTRRGSTAAQPGGLMLMDGRPSQASRKLERTLGDGTALEIHVVGLPDGGMAMTVLDAGPQRQAIDALRRSRAQSELLMTQYRQVRDEGQRAVEGRHRFAANMAHELRTPINAVLGMLQLIEDSQLDARARERLTHARDAARSLVGVVDDIMDFAAVEAGRVTLAPRPFVLEQLLRELAATFAATLGDRPQEFVFEFDPGLPQQLVGDDRRLRQILYHLGGNAIKFGNDKPASLRIALVERSDAEVTLDITVTDQGIGIEPEQLKSLMQEFGQADAASTRRFGGNGLGLAICRELLRLMGSELRAESQPGQGSRFGFRLRLPIDRSAAVSGAPVATKGLRVLVADSRPTTRRALVAIGQQLGWEVSEAESAGQMLDLLAQSRQIGGLLVQADLDPSSPFDAALRAVDTLPGRPLAVVVHGPIGHRERFDRLSDEQRRKLGAFVSTPATASLLAEALERAQGTAAPAARGALKPGGRPLQGLRILVAEDNENNQIVTRDLLLAQGALVEIAVDGLDTLTSIVANGQYDAILMDWQMPNMDGLEATREIRQIVGFQEIPIIALTANASAADRAACMAAGMNAHLSKPVDAGELVATLLRFTRPGSPVEVATRRPGAGAVAPGANGRIEIDRAGALARLGGDATLYAKVLDRFRQDAPRTLGALDLACQRGDRKEAHRLAHTLKGNAGTVGAQQLSAAARDAETTFSGAPSAADQAVLTALRQTVEATLRVLAG</sequence>
<dbReference type="Pfam" id="PF01627">
    <property type="entry name" value="Hpt"/>
    <property type="match status" value="1"/>
</dbReference>
<evidence type="ECO:0000256" key="4">
    <source>
        <dbReference type="ARBA" id="ARBA00023012"/>
    </source>
</evidence>
<dbReference type="InterPro" id="IPR036097">
    <property type="entry name" value="HisK_dim/P_sf"/>
</dbReference>
<organism evidence="10 11">
    <name type="scientific">Ramlibacter rhizophilus</name>
    <dbReference type="NCBI Taxonomy" id="1781167"/>
    <lineage>
        <taxon>Bacteria</taxon>
        <taxon>Pseudomonadati</taxon>
        <taxon>Pseudomonadota</taxon>
        <taxon>Betaproteobacteria</taxon>
        <taxon>Burkholderiales</taxon>
        <taxon>Comamonadaceae</taxon>
        <taxon>Ramlibacter</taxon>
    </lineage>
</organism>
<dbReference type="CDD" id="cd17546">
    <property type="entry name" value="REC_hyHK_CKI1_RcsC-like"/>
    <property type="match status" value="1"/>
</dbReference>
<dbReference type="Gene3D" id="3.40.50.2300">
    <property type="match status" value="2"/>
</dbReference>
<dbReference type="SMART" id="SM00448">
    <property type="entry name" value="REC"/>
    <property type="match status" value="1"/>
</dbReference>
<gene>
    <name evidence="10" type="ORF">EZ242_03075</name>
</gene>
<accession>A0A4Z0BZM6</accession>
<dbReference type="CDD" id="cd00088">
    <property type="entry name" value="HPT"/>
    <property type="match status" value="1"/>
</dbReference>
<feature type="domain" description="HPt" evidence="9">
    <location>
        <begin position="704"/>
        <end position="796"/>
    </location>
</feature>
<dbReference type="Gene3D" id="1.20.120.160">
    <property type="entry name" value="HPT domain"/>
    <property type="match status" value="1"/>
</dbReference>
<feature type="domain" description="Histidine kinase" evidence="7">
    <location>
        <begin position="167"/>
        <end position="388"/>
    </location>
</feature>
<dbReference type="RefSeq" id="WP_135283628.1">
    <property type="nucleotide sequence ID" value="NZ_SMLL01000001.1"/>
</dbReference>
<dbReference type="InterPro" id="IPR003594">
    <property type="entry name" value="HATPase_dom"/>
</dbReference>
<dbReference type="InterPro" id="IPR036641">
    <property type="entry name" value="HPT_dom_sf"/>
</dbReference>
<dbReference type="InterPro" id="IPR003661">
    <property type="entry name" value="HisK_dim/P_dom"/>
</dbReference>
<evidence type="ECO:0000259" key="9">
    <source>
        <dbReference type="PROSITE" id="PS50894"/>
    </source>
</evidence>
<dbReference type="Pfam" id="PF00512">
    <property type="entry name" value="HisKA"/>
    <property type="match status" value="1"/>
</dbReference>
<keyword evidence="3 6" id="KW-0597">Phosphoprotein</keyword>
<dbReference type="InterPro" id="IPR001789">
    <property type="entry name" value="Sig_transdc_resp-reg_receiver"/>
</dbReference>
<evidence type="ECO:0000259" key="7">
    <source>
        <dbReference type="PROSITE" id="PS50109"/>
    </source>
</evidence>
<dbReference type="PANTHER" id="PTHR45339:SF3">
    <property type="entry name" value="HISTIDINE KINASE"/>
    <property type="match status" value="1"/>
</dbReference>
<dbReference type="SMART" id="SM00388">
    <property type="entry name" value="HisKA"/>
    <property type="match status" value="1"/>
</dbReference>
<dbReference type="PANTHER" id="PTHR45339">
    <property type="entry name" value="HYBRID SIGNAL TRANSDUCTION HISTIDINE KINASE J"/>
    <property type="match status" value="1"/>
</dbReference>
<dbReference type="SMART" id="SM00387">
    <property type="entry name" value="HATPase_c"/>
    <property type="match status" value="1"/>
</dbReference>
<dbReference type="InterPro" id="IPR036890">
    <property type="entry name" value="HATPase_C_sf"/>
</dbReference>
<protein>
    <recommendedName>
        <fullName evidence="2">histidine kinase</fullName>
        <ecNumber evidence="2">2.7.13.3</ecNumber>
    </recommendedName>
</protein>
<keyword evidence="11" id="KW-1185">Reference proteome</keyword>
<comment type="caution">
    <text evidence="10">The sequence shown here is derived from an EMBL/GenBank/DDBJ whole genome shotgun (WGS) entry which is preliminary data.</text>
</comment>
<dbReference type="PROSITE" id="PS50110">
    <property type="entry name" value="RESPONSE_REGULATORY"/>
    <property type="match status" value="2"/>
</dbReference>
<dbReference type="SUPFAM" id="SSF47226">
    <property type="entry name" value="Histidine-containing phosphotransfer domain, HPT domain"/>
    <property type="match status" value="1"/>
</dbReference>
<evidence type="ECO:0000256" key="3">
    <source>
        <dbReference type="ARBA" id="ARBA00022553"/>
    </source>
</evidence>
<comment type="caution">
    <text evidence="6">Lacks conserved residue(s) required for the propagation of feature annotation.</text>
</comment>
<dbReference type="Gene3D" id="3.30.565.10">
    <property type="entry name" value="Histidine kinase-like ATPase, C-terminal domain"/>
    <property type="match status" value="1"/>
</dbReference>
<dbReference type="GO" id="GO:0000155">
    <property type="term" value="F:phosphorelay sensor kinase activity"/>
    <property type="evidence" value="ECO:0007669"/>
    <property type="project" value="InterPro"/>
</dbReference>
<dbReference type="PROSITE" id="PS50894">
    <property type="entry name" value="HPT"/>
    <property type="match status" value="1"/>
</dbReference>
<dbReference type="AlphaFoldDB" id="A0A4Z0BZM6"/>
<dbReference type="CDD" id="cd00082">
    <property type="entry name" value="HisKA"/>
    <property type="match status" value="1"/>
</dbReference>
<comment type="catalytic activity">
    <reaction evidence="1">
        <text>ATP + protein L-histidine = ADP + protein N-phospho-L-histidine.</text>
        <dbReference type="EC" id="2.7.13.3"/>
    </reaction>
</comment>
<dbReference type="Pfam" id="PF02518">
    <property type="entry name" value="HATPase_c"/>
    <property type="match status" value="1"/>
</dbReference>
<dbReference type="EMBL" id="SMLL01000001">
    <property type="protein sequence ID" value="TFZ04746.1"/>
    <property type="molecule type" value="Genomic_DNA"/>
</dbReference>
<evidence type="ECO:0000313" key="11">
    <source>
        <dbReference type="Proteomes" id="UP000297564"/>
    </source>
</evidence>
<dbReference type="InterPro" id="IPR005467">
    <property type="entry name" value="His_kinase_dom"/>
</dbReference>
<dbReference type="GO" id="GO:0005886">
    <property type="term" value="C:plasma membrane"/>
    <property type="evidence" value="ECO:0007669"/>
    <property type="project" value="UniProtKB-SubCell"/>
</dbReference>
<dbReference type="SUPFAM" id="SSF47384">
    <property type="entry name" value="Homodimeric domain of signal transducing histidine kinase"/>
    <property type="match status" value="1"/>
</dbReference>
<feature type="modified residue" description="Phosphohistidine" evidence="5">
    <location>
        <position position="743"/>
    </location>
</feature>
<dbReference type="Pfam" id="PF00072">
    <property type="entry name" value="Response_reg"/>
    <property type="match status" value="1"/>
</dbReference>
<feature type="domain" description="Response regulatory" evidence="8">
    <location>
        <begin position="547"/>
        <end position="664"/>
    </location>
</feature>
<feature type="modified residue" description="4-aspartylphosphate" evidence="6">
    <location>
        <position position="597"/>
    </location>
</feature>
<keyword evidence="4" id="KW-0902">Two-component regulatory system</keyword>
<dbReference type="PROSITE" id="PS50109">
    <property type="entry name" value="HIS_KIN"/>
    <property type="match status" value="1"/>
</dbReference>
<dbReference type="EC" id="2.7.13.3" evidence="2"/>
<dbReference type="GO" id="GO:0005524">
    <property type="term" value="F:ATP binding"/>
    <property type="evidence" value="ECO:0007669"/>
    <property type="project" value="UniProtKB-KW"/>
</dbReference>
<evidence type="ECO:0000259" key="8">
    <source>
        <dbReference type="PROSITE" id="PS50110"/>
    </source>
</evidence>
<evidence type="ECO:0000256" key="2">
    <source>
        <dbReference type="ARBA" id="ARBA00012438"/>
    </source>
</evidence>
<feature type="domain" description="Response regulatory" evidence="8">
    <location>
        <begin position="405"/>
        <end position="525"/>
    </location>
</feature>
<dbReference type="OrthoDB" id="5519028at2"/>
<evidence type="ECO:0000313" key="10">
    <source>
        <dbReference type="EMBL" id="TFZ04746.1"/>
    </source>
</evidence>
<name>A0A4Z0BZM6_9BURK</name>
<dbReference type="SUPFAM" id="SSF55874">
    <property type="entry name" value="ATPase domain of HSP90 chaperone/DNA topoisomerase II/histidine kinase"/>
    <property type="match status" value="1"/>
</dbReference>
<evidence type="ECO:0000256" key="6">
    <source>
        <dbReference type="PROSITE-ProRule" id="PRU00169"/>
    </source>
</evidence>
<dbReference type="Gene3D" id="1.10.287.130">
    <property type="match status" value="1"/>
</dbReference>
<dbReference type="Proteomes" id="UP000297564">
    <property type="component" value="Unassembled WGS sequence"/>
</dbReference>
<evidence type="ECO:0000256" key="1">
    <source>
        <dbReference type="ARBA" id="ARBA00000085"/>
    </source>
</evidence>
<dbReference type="InterPro" id="IPR008207">
    <property type="entry name" value="Sig_transdc_His_kin_Hpt_dom"/>
</dbReference>
<dbReference type="PRINTS" id="PR00344">
    <property type="entry name" value="BCTRLSENSOR"/>
</dbReference>
<proteinExistence type="predicted"/>
<dbReference type="InterPro" id="IPR011006">
    <property type="entry name" value="CheY-like_superfamily"/>
</dbReference>
<dbReference type="SMART" id="SM00073">
    <property type="entry name" value="HPT"/>
    <property type="match status" value="1"/>
</dbReference>